<comment type="subunit">
    <text evidence="2">Homotetramer.</text>
</comment>
<dbReference type="PROSITE" id="PS00061">
    <property type="entry name" value="ADH_SHORT"/>
    <property type="match status" value="1"/>
</dbReference>
<name>A0ABQ1R757_9ALTE</name>
<dbReference type="InterPro" id="IPR002347">
    <property type="entry name" value="SDR_fam"/>
</dbReference>
<evidence type="ECO:0000256" key="1">
    <source>
        <dbReference type="ARBA" id="ARBA00006484"/>
    </source>
</evidence>
<dbReference type="CDD" id="cd05233">
    <property type="entry name" value="SDR_c"/>
    <property type="match status" value="1"/>
</dbReference>
<dbReference type="InterPro" id="IPR020904">
    <property type="entry name" value="Sc_DH/Rdtase_CS"/>
</dbReference>
<dbReference type="EMBL" id="BMGJ01000003">
    <property type="protein sequence ID" value="GGD58384.1"/>
    <property type="molecule type" value="Genomic_DNA"/>
</dbReference>
<dbReference type="Gene3D" id="3.40.50.720">
    <property type="entry name" value="NAD(P)-binding Rossmann-like Domain"/>
    <property type="match status" value="1"/>
</dbReference>
<dbReference type="Pfam" id="PF13561">
    <property type="entry name" value="adh_short_C2"/>
    <property type="match status" value="1"/>
</dbReference>
<dbReference type="RefSeq" id="WP_099035604.1">
    <property type="nucleotide sequence ID" value="NZ_BMGJ01000003.1"/>
</dbReference>
<dbReference type="InterPro" id="IPR051737">
    <property type="entry name" value="L-xylulose/Carbonyl_redctase"/>
</dbReference>
<organism evidence="4 5">
    <name type="scientific">Lacimicrobium alkaliphilum</name>
    <dbReference type="NCBI Taxonomy" id="1526571"/>
    <lineage>
        <taxon>Bacteria</taxon>
        <taxon>Pseudomonadati</taxon>
        <taxon>Pseudomonadota</taxon>
        <taxon>Gammaproteobacteria</taxon>
        <taxon>Alteromonadales</taxon>
        <taxon>Alteromonadaceae</taxon>
        <taxon>Lacimicrobium</taxon>
    </lineage>
</organism>
<proteinExistence type="inferred from homology"/>
<gene>
    <name evidence="4" type="ORF">GCM10011357_12100</name>
</gene>
<keyword evidence="5" id="KW-1185">Reference proteome</keyword>
<evidence type="ECO:0000256" key="2">
    <source>
        <dbReference type="ARBA" id="ARBA00011881"/>
    </source>
</evidence>
<comment type="caution">
    <text evidence="4">The sequence shown here is derived from an EMBL/GenBank/DDBJ whole genome shotgun (WGS) entry which is preliminary data.</text>
</comment>
<comment type="similarity">
    <text evidence="1">Belongs to the short-chain dehydrogenases/reductases (SDR) family.</text>
</comment>
<dbReference type="Proteomes" id="UP000614272">
    <property type="component" value="Unassembled WGS sequence"/>
</dbReference>
<dbReference type="InterPro" id="IPR036291">
    <property type="entry name" value="NAD(P)-bd_dom_sf"/>
</dbReference>
<protein>
    <submittedName>
        <fullName evidence="4">L-xylulose reductase</fullName>
    </submittedName>
</protein>
<dbReference type="SUPFAM" id="SSF51735">
    <property type="entry name" value="NAD(P)-binding Rossmann-fold domains"/>
    <property type="match status" value="1"/>
</dbReference>
<evidence type="ECO:0000313" key="4">
    <source>
        <dbReference type="EMBL" id="GGD58384.1"/>
    </source>
</evidence>
<dbReference type="PRINTS" id="PR00081">
    <property type="entry name" value="GDHRDH"/>
</dbReference>
<sequence length="246" mass="26199">MGFSPSLLDGKKILITGAGKGIGRACALMASECGAQVIAVARTESDLKGMQECCTGSVEYWVGDVTRDELCNRIHNLDSLDGLINNAGLNRVAPMIEQTDENIDAVIQLNIRSAYKIAQAAISPMLRAQSGSIVNMSSQMGFVGSPGRTLYCMSKHAIEGLTKAMAVELGVSNIRVNTVAPTFIKTPMTEPMLDDPEFRKMVMSNIPLNHLGTVDDVANACIFLLSSLSNTTTGSCVKVDGGWTAH</sequence>
<dbReference type="PANTHER" id="PTHR44252">
    <property type="entry name" value="D-ERYTHRULOSE REDUCTASE"/>
    <property type="match status" value="1"/>
</dbReference>
<evidence type="ECO:0000256" key="3">
    <source>
        <dbReference type="ARBA" id="ARBA00022857"/>
    </source>
</evidence>
<evidence type="ECO:0000313" key="5">
    <source>
        <dbReference type="Proteomes" id="UP000614272"/>
    </source>
</evidence>
<accession>A0ABQ1R757</accession>
<dbReference type="PRINTS" id="PR00080">
    <property type="entry name" value="SDRFAMILY"/>
</dbReference>
<reference evidence="5" key="1">
    <citation type="journal article" date="2019" name="Int. J. Syst. Evol. Microbiol.">
        <title>The Global Catalogue of Microorganisms (GCM) 10K type strain sequencing project: providing services to taxonomists for standard genome sequencing and annotation.</title>
        <authorList>
            <consortium name="The Broad Institute Genomics Platform"/>
            <consortium name="The Broad Institute Genome Sequencing Center for Infectious Disease"/>
            <person name="Wu L."/>
            <person name="Ma J."/>
        </authorList>
    </citation>
    <scope>NUCLEOTIDE SEQUENCE [LARGE SCALE GENOMIC DNA]</scope>
    <source>
        <strain evidence="5">CGMCC 1.12923</strain>
    </source>
</reference>
<keyword evidence="3" id="KW-0521">NADP</keyword>
<dbReference type="PANTHER" id="PTHR44252:SF3">
    <property type="entry name" value="D-ERYTHRULOSE REDUCTASE-RELATED"/>
    <property type="match status" value="1"/>
</dbReference>